<dbReference type="OrthoDB" id="8561330at2"/>
<evidence type="ECO:0000256" key="1">
    <source>
        <dbReference type="SAM" id="SignalP"/>
    </source>
</evidence>
<dbReference type="Pfam" id="PF13464">
    <property type="entry name" value="RodZ_C"/>
    <property type="match status" value="1"/>
</dbReference>
<reference evidence="3 4" key="1">
    <citation type="submission" date="2018-04" db="EMBL/GenBank/DDBJ databases">
        <title>Massilia violaceinigra sp. nov., a novel purple-pigmented bacterium isolated from Tianshan glacier, Xinjiang, China.</title>
        <authorList>
            <person name="Wang H."/>
        </authorList>
    </citation>
    <scope>NUCLEOTIDE SEQUENCE [LARGE SCALE GENOMIC DNA]</scope>
    <source>
        <strain evidence="3 4">B448-2</strain>
    </source>
</reference>
<feature type="domain" description="Cytoskeleton protein RodZ-like C-terminal" evidence="2">
    <location>
        <begin position="37"/>
        <end position="107"/>
    </location>
</feature>
<feature type="non-terminal residue" evidence="3">
    <location>
        <position position="1"/>
    </location>
</feature>
<organism evidence="3 4">
    <name type="scientific">Massilia glaciei</name>
    <dbReference type="NCBI Taxonomy" id="1524097"/>
    <lineage>
        <taxon>Bacteria</taxon>
        <taxon>Pseudomonadati</taxon>
        <taxon>Pseudomonadota</taxon>
        <taxon>Betaproteobacteria</taxon>
        <taxon>Burkholderiales</taxon>
        <taxon>Oxalobacteraceae</taxon>
        <taxon>Telluria group</taxon>
        <taxon>Massilia</taxon>
    </lineage>
</organism>
<dbReference type="AlphaFoldDB" id="A0A2U2I4S4"/>
<dbReference type="Proteomes" id="UP000241421">
    <property type="component" value="Unassembled WGS sequence"/>
</dbReference>
<sequence length="110" mass="10986">PSVAQQLAVPLISVPPPAAAGAAPAAAASAAVPGVLVLKMRDNSWVELRPETGAPVLKRLLRRGSTETVTAAGPLTLVVGNPGEVEASWRGAAVALPPAPGSTISRVNLN</sequence>
<keyword evidence="1" id="KW-0732">Signal</keyword>
<evidence type="ECO:0000313" key="3">
    <source>
        <dbReference type="EMBL" id="PWF54605.1"/>
    </source>
</evidence>
<proteinExistence type="predicted"/>
<dbReference type="InterPro" id="IPR050400">
    <property type="entry name" value="Bact_Cytoskel_RodZ"/>
</dbReference>
<dbReference type="EMBL" id="PXWF02000081">
    <property type="protein sequence ID" value="PWF54605.1"/>
    <property type="molecule type" value="Genomic_DNA"/>
</dbReference>
<evidence type="ECO:0000313" key="4">
    <source>
        <dbReference type="Proteomes" id="UP000241421"/>
    </source>
</evidence>
<dbReference type="PANTHER" id="PTHR34475">
    <property type="match status" value="1"/>
</dbReference>
<dbReference type="InterPro" id="IPR025194">
    <property type="entry name" value="RodZ-like_C"/>
</dbReference>
<accession>A0A2U2I4S4</accession>
<comment type="caution">
    <text evidence="3">The sequence shown here is derived from an EMBL/GenBank/DDBJ whole genome shotgun (WGS) entry which is preliminary data.</text>
</comment>
<protein>
    <submittedName>
        <fullName evidence="3">DUF4115 domain-containing protein</fullName>
    </submittedName>
</protein>
<name>A0A2U2I4S4_9BURK</name>
<feature type="signal peptide" evidence="1">
    <location>
        <begin position="1"/>
        <end position="20"/>
    </location>
</feature>
<dbReference type="RefSeq" id="WP_146204307.1">
    <property type="nucleotide sequence ID" value="NZ_PXWF02000081.1"/>
</dbReference>
<gene>
    <name evidence="3" type="ORF">C7C56_006110</name>
</gene>
<keyword evidence="4" id="KW-1185">Reference proteome</keyword>
<dbReference type="PANTHER" id="PTHR34475:SF1">
    <property type="entry name" value="CYTOSKELETON PROTEIN RODZ"/>
    <property type="match status" value="1"/>
</dbReference>
<feature type="chain" id="PRO_5015657359" evidence="1">
    <location>
        <begin position="21"/>
        <end position="110"/>
    </location>
</feature>
<evidence type="ECO:0000259" key="2">
    <source>
        <dbReference type="Pfam" id="PF13464"/>
    </source>
</evidence>